<dbReference type="Gene3D" id="3.40.50.880">
    <property type="match status" value="1"/>
</dbReference>
<feature type="domain" description="DJ-1/PfpI" evidence="2">
    <location>
        <begin position="3"/>
        <end position="166"/>
    </location>
</feature>
<evidence type="ECO:0000313" key="4">
    <source>
        <dbReference type="Proteomes" id="UP000196240"/>
    </source>
</evidence>
<comment type="similarity">
    <text evidence="1">Belongs to the peptidase C56 family.</text>
</comment>
<dbReference type="AlphaFoldDB" id="A0A1R7QBV5"/>
<dbReference type="PROSITE" id="PS51276">
    <property type="entry name" value="PEPTIDASE_C56_PFPI"/>
    <property type="match status" value="1"/>
</dbReference>
<evidence type="ECO:0000313" key="3">
    <source>
        <dbReference type="EMBL" id="SJX21762.1"/>
    </source>
</evidence>
<dbReference type="PANTHER" id="PTHR42733">
    <property type="entry name" value="DJ-1 PROTEIN"/>
    <property type="match status" value="1"/>
</dbReference>
<dbReference type="PANTHER" id="PTHR42733:SF2">
    <property type="entry name" value="DJ-1_THIJ_PFPI FAMILY PROTEIN"/>
    <property type="match status" value="1"/>
</dbReference>
<gene>
    <name evidence="3" type="primary">yfkM_1</name>
    <name evidence="3" type="ORF">ACNJC6_01383</name>
</gene>
<reference evidence="3 4" key="1">
    <citation type="submission" date="2017-02" db="EMBL/GenBank/DDBJ databases">
        <authorList>
            <person name="Peterson S.W."/>
        </authorList>
    </citation>
    <scope>NUCLEOTIDE SEQUENCE [LARGE SCALE GENOMIC DNA]</scope>
    <source>
        <strain evidence="3">C6</strain>
    </source>
</reference>
<dbReference type="SUPFAM" id="SSF52317">
    <property type="entry name" value="Class I glutamine amidotransferase-like"/>
    <property type="match status" value="1"/>
</dbReference>
<dbReference type="RefSeq" id="WP_062033700.1">
    <property type="nucleotide sequence ID" value="NZ_FUUY01000004.1"/>
</dbReference>
<dbReference type="Pfam" id="PF01965">
    <property type="entry name" value="DJ-1_PfpI"/>
    <property type="match status" value="1"/>
</dbReference>
<dbReference type="InterPro" id="IPR002818">
    <property type="entry name" value="DJ-1/PfpI"/>
</dbReference>
<dbReference type="InterPro" id="IPR029062">
    <property type="entry name" value="Class_I_gatase-like"/>
</dbReference>
<dbReference type="InterPro" id="IPR006286">
    <property type="entry name" value="C56_PfpI-like"/>
</dbReference>
<keyword evidence="3" id="KW-0326">Glycosidase</keyword>
<accession>A0A1R7QBV5</accession>
<proteinExistence type="inferred from homology"/>
<keyword evidence="3" id="KW-0378">Hydrolase</keyword>
<evidence type="ECO:0000259" key="2">
    <source>
        <dbReference type="Pfam" id="PF01965"/>
    </source>
</evidence>
<name>A0A1R7QBV5_ACIJO</name>
<sequence>MHKKIAVLVTYDFEDAEYAEPVEAFRAARHSIINLESQAGKIIYGKKRKAFVTIDQSIDDASVHDFDALLIPGGFSPDNLCQDERYVLFVRHFANTQKPILCSADAPQILMHAGVVKGRRMTCIHHLHQDLKDAGAVLYDTGVVNDNNLYISSQTQYDLPAFIQESLLVLNR</sequence>
<dbReference type="Proteomes" id="UP000196240">
    <property type="component" value="Unassembled WGS sequence"/>
</dbReference>
<organism evidence="3 4">
    <name type="scientific">Acinetobacter johnsonii</name>
    <dbReference type="NCBI Taxonomy" id="40214"/>
    <lineage>
        <taxon>Bacteria</taxon>
        <taxon>Pseudomonadati</taxon>
        <taxon>Pseudomonadota</taxon>
        <taxon>Gammaproteobacteria</taxon>
        <taxon>Moraxellales</taxon>
        <taxon>Moraxellaceae</taxon>
        <taxon>Acinetobacter</taxon>
    </lineage>
</organism>
<evidence type="ECO:0000256" key="1">
    <source>
        <dbReference type="ARBA" id="ARBA00008542"/>
    </source>
</evidence>
<dbReference type="GO" id="GO:0016798">
    <property type="term" value="F:hydrolase activity, acting on glycosyl bonds"/>
    <property type="evidence" value="ECO:0007669"/>
    <property type="project" value="UniProtKB-KW"/>
</dbReference>
<protein>
    <submittedName>
        <fullName evidence="3">General stress protein 18</fullName>
        <ecNumber evidence="3">3.2.-.-</ecNumber>
    </submittedName>
</protein>
<dbReference type="EMBL" id="FUUY01000004">
    <property type="protein sequence ID" value="SJX21762.1"/>
    <property type="molecule type" value="Genomic_DNA"/>
</dbReference>
<dbReference type="EC" id="3.2.-.-" evidence="3"/>